<dbReference type="Gene3D" id="3.30.565.10">
    <property type="entry name" value="Histidine kinase-like ATPase, C-terminal domain"/>
    <property type="match status" value="1"/>
</dbReference>
<dbReference type="RefSeq" id="WP_009539330.1">
    <property type="nucleotide sequence ID" value="NZ_ANHY01000004.1"/>
</dbReference>
<comment type="catalytic activity">
    <reaction evidence="1">
        <text>ATP + protein L-histidine = ADP + protein N-phospho-L-histidine.</text>
        <dbReference type="EC" id="2.7.13.3"/>
    </reaction>
</comment>
<protein>
    <recommendedName>
        <fullName evidence="2">histidine kinase</fullName>
        <ecNumber evidence="2">2.7.13.3</ecNumber>
    </recommendedName>
</protein>
<dbReference type="GO" id="GO:0005524">
    <property type="term" value="F:ATP binding"/>
    <property type="evidence" value="ECO:0007669"/>
    <property type="project" value="UniProtKB-KW"/>
</dbReference>
<dbReference type="EC" id="2.7.13.3" evidence="2"/>
<evidence type="ECO:0000256" key="1">
    <source>
        <dbReference type="ARBA" id="ARBA00000085"/>
    </source>
</evidence>
<evidence type="ECO:0000256" key="3">
    <source>
        <dbReference type="ARBA" id="ARBA00022553"/>
    </source>
</evidence>
<name>K9H4R4_9PROT</name>
<keyword evidence="5" id="KW-0288">FMN</keyword>
<dbReference type="PANTHER" id="PTHR41523:SF7">
    <property type="entry name" value="HISTIDINE KINASE"/>
    <property type="match status" value="1"/>
</dbReference>
<comment type="caution">
    <text evidence="14">The sequence shown here is derived from an EMBL/GenBank/DDBJ whole genome shotgun (WGS) entry which is preliminary data.</text>
</comment>
<evidence type="ECO:0000256" key="4">
    <source>
        <dbReference type="ARBA" id="ARBA00022630"/>
    </source>
</evidence>
<keyword evidence="6" id="KW-0808">Transferase</keyword>
<evidence type="ECO:0000259" key="12">
    <source>
        <dbReference type="PROSITE" id="PS50112"/>
    </source>
</evidence>
<dbReference type="GO" id="GO:0004673">
    <property type="term" value="F:protein histidine kinase activity"/>
    <property type="evidence" value="ECO:0007669"/>
    <property type="project" value="UniProtKB-EC"/>
</dbReference>
<keyword evidence="8" id="KW-0547">Nucleotide-binding</keyword>
<dbReference type="Gene3D" id="3.30.450.20">
    <property type="entry name" value="PAS domain"/>
    <property type="match status" value="2"/>
</dbReference>
<reference evidence="14 15" key="1">
    <citation type="journal article" date="2013" name="Genome Announc.">
        <title>Draft Genome Sequence of an Alphaproteobacterium, Caenispirillum salinarum AK4(T), Isolated from a Solar Saltern.</title>
        <authorList>
            <person name="Khatri I."/>
            <person name="Singh A."/>
            <person name="Korpole S."/>
            <person name="Pinnaka A.K."/>
            <person name="Subramanian S."/>
        </authorList>
    </citation>
    <scope>NUCLEOTIDE SEQUENCE [LARGE SCALE GENOMIC DNA]</scope>
    <source>
        <strain evidence="14 15">AK4</strain>
    </source>
</reference>
<dbReference type="AlphaFoldDB" id="K9H4R4"/>
<dbReference type="STRING" id="1238182.C882_3133"/>
<keyword evidence="4" id="KW-0285">Flavoprotein</keyword>
<dbReference type="SUPFAM" id="SSF55874">
    <property type="entry name" value="ATPase domain of HSP90 chaperone/DNA topoisomerase II/histidine kinase"/>
    <property type="match status" value="1"/>
</dbReference>
<sequence length="470" mass="51126">MSAPGSALHEEDQHLRTLFQAAPFLVAATEGPAHRLAWGNDCFAEFFGAHAVVGAPLHEAVPDLVAQHVVAAMDGVYAGGPSRELRAVPLTIPTAGPPRRRMMDLSVHPRRGPDGAVVGLHLHGADVTSGRRQRSQAARRAQEQRTELEALYNKAPVGLVMFDRDLRFVRVNERLAEINGLPPDAHPGRLVWDVVPDPNIRRIAEPLLRGVLETGEGCTVELEGETLSQPGVVRQWIEHFYPLLDEQGDVVGVGAAVEEVTERHRAERRRAESEYQREILVQELAHRVKNTLATVQSIVMRTLSGHVEAAPLKVLTERLEALAKTHTLLAENCWAVDLTLVAQGELAPYGARAHARGPEVALHARAAVALTLTLHELATNAAKHGALSGDSGRIDLSWEVAAESGNDRPALMVVWKESGGQPVAEPSRSGFGTRLIRRVVPHDLDGTVDLRFEPTGAVCRLTMPMHEVCP</sequence>
<keyword evidence="7" id="KW-0677">Repeat</keyword>
<evidence type="ECO:0000256" key="5">
    <source>
        <dbReference type="ARBA" id="ARBA00022643"/>
    </source>
</evidence>
<dbReference type="PROSITE" id="PS50113">
    <property type="entry name" value="PAC"/>
    <property type="match status" value="1"/>
</dbReference>
<evidence type="ECO:0000256" key="11">
    <source>
        <dbReference type="ARBA" id="ARBA00023026"/>
    </source>
</evidence>
<evidence type="ECO:0000256" key="9">
    <source>
        <dbReference type="ARBA" id="ARBA00022777"/>
    </source>
</evidence>
<dbReference type="InterPro" id="IPR013656">
    <property type="entry name" value="PAS_4"/>
</dbReference>
<evidence type="ECO:0000256" key="10">
    <source>
        <dbReference type="ARBA" id="ARBA00022840"/>
    </source>
</evidence>
<dbReference type="SUPFAM" id="SSF55785">
    <property type="entry name" value="PYP-like sensor domain (PAS domain)"/>
    <property type="match status" value="2"/>
</dbReference>
<dbReference type="eggNOG" id="COG3920">
    <property type="taxonomic scope" value="Bacteria"/>
</dbReference>
<feature type="domain" description="PAS" evidence="12">
    <location>
        <begin position="144"/>
        <end position="215"/>
    </location>
</feature>
<dbReference type="InterPro" id="IPR011102">
    <property type="entry name" value="Sig_transdc_His_kinase_HWE"/>
</dbReference>
<dbReference type="InterPro" id="IPR036890">
    <property type="entry name" value="HATPase_C_sf"/>
</dbReference>
<dbReference type="InterPro" id="IPR000014">
    <property type="entry name" value="PAS"/>
</dbReference>
<keyword evidence="10" id="KW-0067">ATP-binding</keyword>
<dbReference type="OrthoDB" id="341208at2"/>
<evidence type="ECO:0000313" key="15">
    <source>
        <dbReference type="Proteomes" id="UP000009881"/>
    </source>
</evidence>
<evidence type="ECO:0000256" key="7">
    <source>
        <dbReference type="ARBA" id="ARBA00022737"/>
    </source>
</evidence>
<feature type="domain" description="PAC" evidence="13">
    <location>
        <begin position="220"/>
        <end position="272"/>
    </location>
</feature>
<keyword evidence="11" id="KW-0843">Virulence</keyword>
<evidence type="ECO:0000256" key="2">
    <source>
        <dbReference type="ARBA" id="ARBA00012438"/>
    </source>
</evidence>
<accession>K9H4R4</accession>
<dbReference type="InterPro" id="IPR035965">
    <property type="entry name" value="PAS-like_dom_sf"/>
</dbReference>
<dbReference type="CDD" id="cd00130">
    <property type="entry name" value="PAS"/>
    <property type="match status" value="1"/>
</dbReference>
<dbReference type="SMART" id="SM00091">
    <property type="entry name" value="PAS"/>
    <property type="match status" value="2"/>
</dbReference>
<keyword evidence="15" id="KW-1185">Reference proteome</keyword>
<gene>
    <name evidence="14" type="ORF">C882_3133</name>
</gene>
<organism evidence="14 15">
    <name type="scientific">Caenispirillum salinarum AK4</name>
    <dbReference type="NCBI Taxonomy" id="1238182"/>
    <lineage>
        <taxon>Bacteria</taxon>
        <taxon>Pseudomonadati</taxon>
        <taxon>Pseudomonadota</taxon>
        <taxon>Alphaproteobacteria</taxon>
        <taxon>Rhodospirillales</taxon>
        <taxon>Novispirillaceae</taxon>
        <taxon>Caenispirillum</taxon>
    </lineage>
</organism>
<dbReference type="NCBIfam" id="TIGR00229">
    <property type="entry name" value="sensory_box"/>
    <property type="match status" value="1"/>
</dbReference>
<keyword evidence="9 14" id="KW-0418">Kinase</keyword>
<dbReference type="Pfam" id="PF08448">
    <property type="entry name" value="PAS_4"/>
    <property type="match status" value="2"/>
</dbReference>
<dbReference type="EMBL" id="ANHY01000004">
    <property type="protein sequence ID" value="EKV32069.1"/>
    <property type="molecule type" value="Genomic_DNA"/>
</dbReference>
<dbReference type="Pfam" id="PF07536">
    <property type="entry name" value="HWE_HK"/>
    <property type="match status" value="1"/>
</dbReference>
<proteinExistence type="predicted"/>
<dbReference type="eggNOG" id="COG4191">
    <property type="taxonomic scope" value="Bacteria"/>
</dbReference>
<evidence type="ECO:0000313" key="14">
    <source>
        <dbReference type="EMBL" id="EKV32069.1"/>
    </source>
</evidence>
<dbReference type="InterPro" id="IPR000700">
    <property type="entry name" value="PAS-assoc_C"/>
</dbReference>
<dbReference type="PROSITE" id="PS50112">
    <property type="entry name" value="PAS"/>
    <property type="match status" value="1"/>
</dbReference>
<evidence type="ECO:0000259" key="13">
    <source>
        <dbReference type="PROSITE" id="PS50113"/>
    </source>
</evidence>
<keyword evidence="3" id="KW-0597">Phosphoprotein</keyword>
<dbReference type="PANTHER" id="PTHR41523">
    <property type="entry name" value="TWO-COMPONENT SYSTEM SENSOR PROTEIN"/>
    <property type="match status" value="1"/>
</dbReference>
<dbReference type="Proteomes" id="UP000009881">
    <property type="component" value="Unassembled WGS sequence"/>
</dbReference>
<evidence type="ECO:0000256" key="6">
    <source>
        <dbReference type="ARBA" id="ARBA00022679"/>
    </source>
</evidence>
<evidence type="ECO:0000256" key="8">
    <source>
        <dbReference type="ARBA" id="ARBA00022741"/>
    </source>
</evidence>
<dbReference type="SMART" id="SM00911">
    <property type="entry name" value="HWE_HK"/>
    <property type="match status" value="1"/>
</dbReference>